<feature type="region of interest" description="Disordered" evidence="1">
    <location>
        <begin position="144"/>
        <end position="188"/>
    </location>
</feature>
<sequence>HEKRLANDKKQRKNPLDEKQIKLRLSKASHNQQSNDNPHQVSLPVDMAQGNPMNIYSNNAGPSMFIANPSSSSTTTISSTFIFNNPSYTQTTSLTTISSPLTNINAFTRVSDVISNMQSRYKFRLNKKDARYLKRNNIFIKRSLSPSDSEDENTFNHKRSKENIIDEPDTPVSGSKRKSVYHLPSSLR</sequence>
<dbReference type="HOGENOM" id="CLU_1444283_0_0_1"/>
<feature type="non-terminal residue" evidence="2">
    <location>
        <position position="1"/>
    </location>
</feature>
<proteinExistence type="predicted"/>
<organism evidence="2">
    <name type="scientific">Rhizophagus irregularis (strain DAOM 181602 / DAOM 197198 / MUCL 43194)</name>
    <name type="common">Arbuscular mycorrhizal fungus</name>
    <name type="synonym">Glomus intraradices</name>
    <dbReference type="NCBI Taxonomy" id="747089"/>
    <lineage>
        <taxon>Eukaryota</taxon>
        <taxon>Fungi</taxon>
        <taxon>Fungi incertae sedis</taxon>
        <taxon>Mucoromycota</taxon>
        <taxon>Glomeromycotina</taxon>
        <taxon>Glomeromycetes</taxon>
        <taxon>Glomerales</taxon>
        <taxon>Glomeraceae</taxon>
        <taxon>Rhizophagus</taxon>
    </lineage>
</organism>
<evidence type="ECO:0000313" key="2">
    <source>
        <dbReference type="EMBL" id="ESA17725.1"/>
    </source>
</evidence>
<accession>U9UBH1</accession>
<feature type="region of interest" description="Disordered" evidence="1">
    <location>
        <begin position="1"/>
        <end position="20"/>
    </location>
</feature>
<dbReference type="AlphaFoldDB" id="U9UBH1"/>
<name>U9UBH1_RHIID</name>
<protein>
    <submittedName>
        <fullName evidence="2">Uncharacterized protein</fullName>
    </submittedName>
</protein>
<dbReference type="EMBL" id="KI279901">
    <property type="protein sequence ID" value="ESA17725.1"/>
    <property type="molecule type" value="Genomic_DNA"/>
</dbReference>
<evidence type="ECO:0000256" key="1">
    <source>
        <dbReference type="SAM" id="MobiDB-lite"/>
    </source>
</evidence>
<reference evidence="2" key="1">
    <citation type="submission" date="2013-07" db="EMBL/GenBank/DDBJ databases">
        <title>The genome of an arbuscular mycorrhizal fungus provides insights into the evolution of the oldest plant symbiosis.</title>
        <authorList>
            <consortium name="DOE Joint Genome Institute"/>
            <person name="Tisserant E."/>
            <person name="Malbreil M."/>
            <person name="Kuo A."/>
            <person name="Kohler A."/>
            <person name="Symeonidi A."/>
            <person name="Balestrini R."/>
            <person name="Charron P."/>
            <person name="Duensing N."/>
            <person name="Frei-dit-Frey N."/>
            <person name="Gianinazzi-Pearson V."/>
            <person name="Gilbert B."/>
            <person name="Handa Y."/>
            <person name="Hijri M."/>
            <person name="Kaul R."/>
            <person name="Kawaguchi M."/>
            <person name="Krajinski F."/>
            <person name="Lammers P."/>
            <person name="Lapierre D."/>
            <person name="Masclaux F.G."/>
            <person name="Murat C."/>
            <person name="Morin E."/>
            <person name="Ndikumana S."/>
            <person name="Pagni M."/>
            <person name="Petitpierre D."/>
            <person name="Requena N."/>
            <person name="Rosikiewicz P."/>
            <person name="Riley R."/>
            <person name="Saito K."/>
            <person name="San Clemente H."/>
            <person name="Shapiro H."/>
            <person name="van Tuinen D."/>
            <person name="Becard G."/>
            <person name="Bonfante P."/>
            <person name="Paszkowski U."/>
            <person name="Shachar-Hill Y."/>
            <person name="Young J.P."/>
            <person name="Sanders I.R."/>
            <person name="Henrissat B."/>
            <person name="Rensing S.A."/>
            <person name="Grigoriev I.V."/>
            <person name="Corradi N."/>
            <person name="Roux C."/>
            <person name="Martin F."/>
        </authorList>
    </citation>
    <scope>NUCLEOTIDE SEQUENCE</scope>
    <source>
        <strain evidence="2">DAOM 197198</strain>
    </source>
</reference>
<gene>
    <name evidence="2" type="ORF">GLOINDRAFT_93779</name>
</gene>
<dbReference type="VEuPathDB" id="FungiDB:RhiirFUN_010120"/>